<dbReference type="InterPro" id="IPR001162">
    <property type="entry name" value="UvrC_RNase_H_dom"/>
</dbReference>
<dbReference type="PROSITE" id="PS50151">
    <property type="entry name" value="UVR"/>
    <property type="match status" value="1"/>
</dbReference>
<proteinExistence type="predicted"/>
<dbReference type="Proteomes" id="UP000699691">
    <property type="component" value="Unassembled WGS sequence"/>
</dbReference>
<dbReference type="Gene3D" id="3.30.420.340">
    <property type="entry name" value="UvrC, RNAse H endonuclease domain"/>
    <property type="match status" value="1"/>
</dbReference>
<evidence type="ECO:0000259" key="2">
    <source>
        <dbReference type="PROSITE" id="PS50165"/>
    </source>
</evidence>
<dbReference type="AlphaFoldDB" id="A0A955LXM8"/>
<dbReference type="PANTHER" id="PTHR30562">
    <property type="entry name" value="UVRC/OXIDOREDUCTASE"/>
    <property type="match status" value="1"/>
</dbReference>
<dbReference type="Pfam" id="PF08459">
    <property type="entry name" value="UvrC_RNaseH_dom"/>
    <property type="match status" value="1"/>
</dbReference>
<dbReference type="InterPro" id="IPR035901">
    <property type="entry name" value="GIY-YIG_endonuc_sf"/>
</dbReference>
<gene>
    <name evidence="3" type="ORF">KC573_04630</name>
</gene>
<dbReference type="GO" id="GO:0009381">
    <property type="term" value="F:excinuclease ABC activity"/>
    <property type="evidence" value="ECO:0007669"/>
    <property type="project" value="InterPro"/>
</dbReference>
<feature type="domain" description="UvrC family homology region profile" evidence="2">
    <location>
        <begin position="211"/>
        <end position="326"/>
    </location>
</feature>
<dbReference type="GO" id="GO:0009380">
    <property type="term" value="C:excinuclease repair complex"/>
    <property type="evidence" value="ECO:0007669"/>
    <property type="project" value="TreeGrafter"/>
</dbReference>
<dbReference type="Gene3D" id="4.10.860.10">
    <property type="entry name" value="UVR domain"/>
    <property type="match status" value="1"/>
</dbReference>
<reference evidence="3" key="2">
    <citation type="journal article" date="2021" name="Microbiome">
        <title>Successional dynamics and alternative stable states in a saline activated sludge microbial community over 9 years.</title>
        <authorList>
            <person name="Wang Y."/>
            <person name="Ye J."/>
            <person name="Ju F."/>
            <person name="Liu L."/>
            <person name="Boyd J.A."/>
            <person name="Deng Y."/>
            <person name="Parks D.H."/>
            <person name="Jiang X."/>
            <person name="Yin X."/>
            <person name="Woodcroft B.J."/>
            <person name="Tyson G.W."/>
            <person name="Hugenholtz P."/>
            <person name="Polz M.F."/>
            <person name="Zhang T."/>
        </authorList>
    </citation>
    <scope>NUCLEOTIDE SEQUENCE</scope>
    <source>
        <strain evidence="3">HKST-UBA02</strain>
    </source>
</reference>
<feature type="non-terminal residue" evidence="3">
    <location>
        <position position="1"/>
    </location>
</feature>
<dbReference type="Gene3D" id="3.40.1440.10">
    <property type="entry name" value="GIY-YIG endonuclease"/>
    <property type="match status" value="1"/>
</dbReference>
<name>A0A955LXM8_UNCKA</name>
<dbReference type="PANTHER" id="PTHR30562:SF1">
    <property type="entry name" value="UVRABC SYSTEM PROTEIN C"/>
    <property type="match status" value="1"/>
</dbReference>
<dbReference type="PROSITE" id="PS50165">
    <property type="entry name" value="UVRC"/>
    <property type="match status" value="1"/>
</dbReference>
<organism evidence="3 4">
    <name type="scientific">candidate division WWE3 bacterium</name>
    <dbReference type="NCBI Taxonomy" id="2053526"/>
    <lineage>
        <taxon>Bacteria</taxon>
        <taxon>Katanobacteria</taxon>
    </lineage>
</organism>
<dbReference type="EMBL" id="JAGQKY010000285">
    <property type="protein sequence ID" value="MCA9398091.1"/>
    <property type="molecule type" value="Genomic_DNA"/>
</dbReference>
<sequence length="367" mass="42109">VEALLLEATVIQALRPKYNTALKDDKRYKYIEISDTNVTYLKKKNLNKIKSITHPSDAYPYVTTARKANVATSAYFGPFPKGNTVNDVVRLLRKSFGWCAYKTKAEADSANKPCFYYQLKQCPGYCAGVLSYEQYLEHMQRIVRFLSGEKEEVIEQLQKLMVSASENTNYEQASLYRDQIKNLEYVLQQFRQAESFITNPVLEEEQFYFARKQLREMLGEINPHWAAWLRNLERIEAYDISNTSGKEATGSMVVLLQGFPTNSQYRRFRIRDLSEPNDFAMMQQVLQRRLSRFKKQSSTDTSFSEIPQLLVIDGGKGQVSAVLDVLEELQLDIPTIGLAKREEQIIVPVLDTPGSYKTVDLPLNSPS</sequence>
<dbReference type="InterPro" id="IPR001943">
    <property type="entry name" value="UVR_dom"/>
</dbReference>
<reference evidence="3" key="1">
    <citation type="submission" date="2020-04" db="EMBL/GenBank/DDBJ databases">
        <authorList>
            <person name="Zhang T."/>
        </authorList>
    </citation>
    <scope>NUCLEOTIDE SEQUENCE</scope>
    <source>
        <strain evidence="3">HKST-UBA02</strain>
    </source>
</reference>
<protein>
    <submittedName>
        <fullName evidence="3">UvrB/UvrC motif-containing protein</fullName>
    </submittedName>
</protein>
<evidence type="ECO:0000313" key="3">
    <source>
        <dbReference type="EMBL" id="MCA9398091.1"/>
    </source>
</evidence>
<accession>A0A955LXM8</accession>
<feature type="non-terminal residue" evidence="3">
    <location>
        <position position="367"/>
    </location>
</feature>
<comment type="caution">
    <text evidence="3">The sequence shown here is derived from an EMBL/GenBank/DDBJ whole genome shotgun (WGS) entry which is preliminary data.</text>
</comment>
<dbReference type="InterPro" id="IPR036876">
    <property type="entry name" value="UVR_dom_sf"/>
</dbReference>
<evidence type="ECO:0000259" key="1">
    <source>
        <dbReference type="PROSITE" id="PS50151"/>
    </source>
</evidence>
<dbReference type="InterPro" id="IPR038476">
    <property type="entry name" value="UvrC_RNase_H_dom_sf"/>
</dbReference>
<dbReference type="InterPro" id="IPR050066">
    <property type="entry name" value="UvrABC_protein_C"/>
</dbReference>
<feature type="domain" description="UVR" evidence="1">
    <location>
        <begin position="151"/>
        <end position="186"/>
    </location>
</feature>
<dbReference type="Pfam" id="PF02151">
    <property type="entry name" value="UVR"/>
    <property type="match status" value="1"/>
</dbReference>
<evidence type="ECO:0000313" key="4">
    <source>
        <dbReference type="Proteomes" id="UP000699691"/>
    </source>
</evidence>
<dbReference type="GO" id="GO:0006974">
    <property type="term" value="P:DNA damage response"/>
    <property type="evidence" value="ECO:0007669"/>
    <property type="project" value="TreeGrafter"/>
</dbReference>
<dbReference type="SUPFAM" id="SSF46600">
    <property type="entry name" value="C-terminal UvrC-binding domain of UvrB"/>
    <property type="match status" value="1"/>
</dbReference>